<evidence type="ECO:0000256" key="1">
    <source>
        <dbReference type="SAM" id="MobiDB-lite"/>
    </source>
</evidence>
<feature type="compositionally biased region" description="Basic and acidic residues" evidence="1">
    <location>
        <begin position="14"/>
        <end position="25"/>
    </location>
</feature>
<organism evidence="2 3">
    <name type="scientific">Sclerotinia sclerotiorum (strain ATCC 18683 / 1980 / Ss-1)</name>
    <name type="common">White mold</name>
    <name type="synonym">Whetzelinia sclerotiorum</name>
    <dbReference type="NCBI Taxonomy" id="665079"/>
    <lineage>
        <taxon>Eukaryota</taxon>
        <taxon>Fungi</taxon>
        <taxon>Dikarya</taxon>
        <taxon>Ascomycota</taxon>
        <taxon>Pezizomycotina</taxon>
        <taxon>Leotiomycetes</taxon>
        <taxon>Helotiales</taxon>
        <taxon>Sclerotiniaceae</taxon>
        <taxon>Sclerotinia</taxon>
    </lineage>
</organism>
<dbReference type="AlphaFoldDB" id="A7ELV5"/>
<dbReference type="Proteomes" id="UP000001312">
    <property type="component" value="Unassembled WGS sequence"/>
</dbReference>
<evidence type="ECO:0000313" key="3">
    <source>
        <dbReference type="Proteomes" id="UP000001312"/>
    </source>
</evidence>
<protein>
    <submittedName>
        <fullName evidence="2">Uncharacterized protein</fullName>
    </submittedName>
</protein>
<dbReference type="GeneID" id="5488972"/>
<dbReference type="InParanoid" id="A7ELV5"/>
<gene>
    <name evidence="2" type="ORF">SS1G_06302</name>
</gene>
<name>A7ELV5_SCLS1</name>
<evidence type="ECO:0000313" key="2">
    <source>
        <dbReference type="EMBL" id="EDO03821.1"/>
    </source>
</evidence>
<dbReference type="EMBL" id="CH476627">
    <property type="protein sequence ID" value="EDO03821.1"/>
    <property type="molecule type" value="Genomic_DNA"/>
</dbReference>
<dbReference type="HOGENOM" id="CLU_3015586_0_0_1"/>
<proteinExistence type="predicted"/>
<feature type="region of interest" description="Disordered" evidence="1">
    <location>
        <begin position="1"/>
        <end position="28"/>
    </location>
</feature>
<dbReference type="KEGG" id="ssl:SS1G_06302"/>
<accession>A7ELV5</accession>
<reference evidence="3" key="1">
    <citation type="journal article" date="2011" name="PLoS Genet.">
        <title>Genomic analysis of the necrotrophic fungal pathogens Sclerotinia sclerotiorum and Botrytis cinerea.</title>
        <authorList>
            <person name="Amselem J."/>
            <person name="Cuomo C.A."/>
            <person name="van Kan J.A."/>
            <person name="Viaud M."/>
            <person name="Benito E.P."/>
            <person name="Couloux A."/>
            <person name="Coutinho P.M."/>
            <person name="de Vries R.P."/>
            <person name="Dyer P.S."/>
            <person name="Fillinger S."/>
            <person name="Fournier E."/>
            <person name="Gout L."/>
            <person name="Hahn M."/>
            <person name="Kohn L."/>
            <person name="Lapalu N."/>
            <person name="Plummer K.M."/>
            <person name="Pradier J.M."/>
            <person name="Quevillon E."/>
            <person name="Sharon A."/>
            <person name="Simon A."/>
            <person name="ten Have A."/>
            <person name="Tudzynski B."/>
            <person name="Tudzynski P."/>
            <person name="Wincker P."/>
            <person name="Andrew M."/>
            <person name="Anthouard V."/>
            <person name="Beever R.E."/>
            <person name="Beffa R."/>
            <person name="Benoit I."/>
            <person name="Bouzid O."/>
            <person name="Brault B."/>
            <person name="Chen Z."/>
            <person name="Choquer M."/>
            <person name="Collemare J."/>
            <person name="Cotton P."/>
            <person name="Danchin E.G."/>
            <person name="Da Silva C."/>
            <person name="Gautier A."/>
            <person name="Giraud C."/>
            <person name="Giraud T."/>
            <person name="Gonzalez C."/>
            <person name="Grossetete S."/>
            <person name="Guldener U."/>
            <person name="Henrissat B."/>
            <person name="Howlett B.J."/>
            <person name="Kodira C."/>
            <person name="Kretschmer M."/>
            <person name="Lappartient A."/>
            <person name="Leroch M."/>
            <person name="Levis C."/>
            <person name="Mauceli E."/>
            <person name="Neuveglise C."/>
            <person name="Oeser B."/>
            <person name="Pearson M."/>
            <person name="Poulain J."/>
            <person name="Poussereau N."/>
            <person name="Quesneville H."/>
            <person name="Rascle C."/>
            <person name="Schumacher J."/>
            <person name="Segurens B."/>
            <person name="Sexton A."/>
            <person name="Silva E."/>
            <person name="Sirven C."/>
            <person name="Soanes D.M."/>
            <person name="Talbot N.J."/>
            <person name="Templeton M."/>
            <person name="Yandava C."/>
            <person name="Yarden O."/>
            <person name="Zeng Q."/>
            <person name="Rollins J.A."/>
            <person name="Lebrun M.H."/>
            <person name="Dickman M."/>
        </authorList>
    </citation>
    <scope>NUCLEOTIDE SEQUENCE [LARGE SCALE GENOMIC DNA]</scope>
    <source>
        <strain evidence="3">ATCC 18683 / 1980 / Ss-1</strain>
    </source>
</reference>
<keyword evidence="3" id="KW-1185">Reference proteome</keyword>
<sequence length="56" mass="6400">MNGPAQRFLQFRKNSGDDSGKKNGDKGLVNLNGCYPSFAKYPTWNEYQERICRDLA</sequence>
<dbReference type="RefSeq" id="XP_001593380.1">
    <property type="nucleotide sequence ID" value="XM_001593330.1"/>
</dbReference>